<dbReference type="SUPFAM" id="SSF51366">
    <property type="entry name" value="Ribulose-phoshate binding barrel"/>
    <property type="match status" value="1"/>
</dbReference>
<evidence type="ECO:0000313" key="9">
    <source>
        <dbReference type="Proteomes" id="UP000230790"/>
    </source>
</evidence>
<dbReference type="GO" id="GO:0006053">
    <property type="term" value="P:N-acetylmannosamine catabolic process"/>
    <property type="evidence" value="ECO:0007669"/>
    <property type="project" value="TreeGrafter"/>
</dbReference>
<dbReference type="InterPro" id="IPR007260">
    <property type="entry name" value="NanE"/>
</dbReference>
<evidence type="ECO:0000256" key="2">
    <source>
        <dbReference type="ARBA" id="ARBA00002147"/>
    </source>
</evidence>
<dbReference type="GO" id="GO:0005975">
    <property type="term" value="P:carbohydrate metabolic process"/>
    <property type="evidence" value="ECO:0007669"/>
    <property type="project" value="UniProtKB-UniRule"/>
</dbReference>
<dbReference type="Pfam" id="PF04131">
    <property type="entry name" value="NanE"/>
    <property type="match status" value="1"/>
</dbReference>
<dbReference type="HAMAP" id="MF_01235">
    <property type="entry name" value="ManNAc6P_epimer"/>
    <property type="match status" value="1"/>
</dbReference>
<comment type="catalytic activity">
    <reaction evidence="1 7">
        <text>an N-acyl-D-glucosamine 6-phosphate = an N-acyl-D-mannosamine 6-phosphate</text>
        <dbReference type="Rhea" id="RHEA:23932"/>
        <dbReference type="ChEBI" id="CHEBI:57599"/>
        <dbReference type="ChEBI" id="CHEBI:57666"/>
        <dbReference type="EC" id="5.1.3.9"/>
    </reaction>
</comment>
<gene>
    <name evidence="7" type="primary">nanE</name>
    <name evidence="8" type="ORF">CUN48_11185</name>
</gene>
<comment type="similarity">
    <text evidence="4 7">Belongs to the NanE family.</text>
</comment>
<dbReference type="InterPro" id="IPR013785">
    <property type="entry name" value="Aldolase_TIM"/>
</dbReference>
<dbReference type="EMBL" id="PGTN01000079">
    <property type="protein sequence ID" value="PJF46946.1"/>
    <property type="molecule type" value="Genomic_DNA"/>
</dbReference>
<dbReference type="EC" id="5.1.3.9" evidence="7"/>
<organism evidence="8 9">
    <name type="scientific">Candidatus Thermofonsia Clade 3 bacterium</name>
    <dbReference type="NCBI Taxonomy" id="2364212"/>
    <lineage>
        <taxon>Bacteria</taxon>
        <taxon>Bacillati</taxon>
        <taxon>Chloroflexota</taxon>
        <taxon>Candidatus Thermofontia</taxon>
        <taxon>Candidatus Thermofonsia Clade 3</taxon>
    </lineage>
</organism>
<dbReference type="AlphaFoldDB" id="A0A2M8QAW9"/>
<evidence type="ECO:0000313" key="8">
    <source>
        <dbReference type="EMBL" id="PJF46946.1"/>
    </source>
</evidence>
<comment type="caution">
    <text evidence="8">The sequence shown here is derived from an EMBL/GenBank/DDBJ whole genome shotgun (WGS) entry which is preliminary data.</text>
</comment>
<reference evidence="8 9" key="1">
    <citation type="submission" date="2017-11" db="EMBL/GenBank/DDBJ databases">
        <title>Evolution of Phototrophy in the Chloroflexi Phylum Driven by Horizontal Gene Transfer.</title>
        <authorList>
            <person name="Ward L.M."/>
            <person name="Hemp J."/>
            <person name="Shih P.M."/>
            <person name="Mcglynn S.E."/>
            <person name="Fischer W."/>
        </authorList>
    </citation>
    <scope>NUCLEOTIDE SEQUENCE [LARGE SCALE GENOMIC DNA]</scope>
    <source>
        <strain evidence="8">JP3_7</strain>
    </source>
</reference>
<dbReference type="Gene3D" id="3.20.20.70">
    <property type="entry name" value="Aldolase class I"/>
    <property type="match status" value="1"/>
</dbReference>
<evidence type="ECO:0000256" key="7">
    <source>
        <dbReference type="HAMAP-Rule" id="MF_01235"/>
    </source>
</evidence>
<sequence length="226" mass="23462">MTAIPRGLIVSCQASAGEPLFGAPMMAAMARAAEVGGAVAIRANGPEDIAAIRQVVGLPIIGLWKLRTSDSPVSITPHRAAAEAIAQAGCDVIAVDATPRPRPDGATLDDLIPFIRNVLGKPVMADCSCLADALLAESLGADYIGTTLAGYAWPHGRPMTDGPDLDFVAELAGRVTKPIIAEGRFYLPDQAARAMTLGAHAVCIGGAITRPQDIARRFVDSICQVL</sequence>
<accession>A0A2M8QAW9</accession>
<dbReference type="GO" id="GO:0019262">
    <property type="term" value="P:N-acetylneuraminate catabolic process"/>
    <property type="evidence" value="ECO:0007669"/>
    <property type="project" value="UniProtKB-UniRule"/>
</dbReference>
<dbReference type="UniPathway" id="UPA00629">
    <property type="reaction ID" value="UER00682"/>
</dbReference>
<dbReference type="PANTHER" id="PTHR36204">
    <property type="entry name" value="N-ACETYLMANNOSAMINE-6-PHOSPHATE 2-EPIMERASE-RELATED"/>
    <property type="match status" value="1"/>
</dbReference>
<dbReference type="InterPro" id="IPR011060">
    <property type="entry name" value="RibuloseP-bd_barrel"/>
</dbReference>
<comment type="function">
    <text evidence="2 7">Converts N-acetylmannosamine-6-phosphate (ManNAc-6-P) to N-acetylglucosamine-6-phosphate (GlcNAc-6-P).</text>
</comment>
<dbReference type="NCBIfam" id="NF002231">
    <property type="entry name" value="PRK01130.1"/>
    <property type="match status" value="1"/>
</dbReference>
<evidence type="ECO:0000256" key="5">
    <source>
        <dbReference type="ARBA" id="ARBA00023235"/>
    </source>
</evidence>
<name>A0A2M8QAW9_9CHLR</name>
<evidence type="ECO:0000256" key="4">
    <source>
        <dbReference type="ARBA" id="ARBA00007439"/>
    </source>
</evidence>
<dbReference type="GO" id="GO:0005829">
    <property type="term" value="C:cytosol"/>
    <property type="evidence" value="ECO:0007669"/>
    <property type="project" value="TreeGrafter"/>
</dbReference>
<keyword evidence="5 7" id="KW-0413">Isomerase</keyword>
<proteinExistence type="inferred from homology"/>
<dbReference type="Proteomes" id="UP000230790">
    <property type="component" value="Unassembled WGS sequence"/>
</dbReference>
<dbReference type="GO" id="GO:0047465">
    <property type="term" value="F:N-acylglucosamine-6-phosphate 2-epimerase activity"/>
    <property type="evidence" value="ECO:0007669"/>
    <property type="project" value="UniProtKB-EC"/>
</dbReference>
<comment type="pathway">
    <text evidence="3 7">Amino-sugar metabolism; N-acetylneuraminate degradation; D-fructose 6-phosphate from N-acetylneuraminate: step 3/5.</text>
</comment>
<dbReference type="CDD" id="cd04729">
    <property type="entry name" value="NanE"/>
    <property type="match status" value="1"/>
</dbReference>
<dbReference type="PANTHER" id="PTHR36204:SF1">
    <property type="entry name" value="N-ACETYLMANNOSAMINE-6-PHOSPHATE 2-EPIMERASE-RELATED"/>
    <property type="match status" value="1"/>
</dbReference>
<protein>
    <recommendedName>
        <fullName evidence="7">Putative N-acetylmannosamine-6-phosphate 2-epimerase</fullName>
        <ecNumber evidence="7">5.1.3.9</ecNumber>
    </recommendedName>
    <alternativeName>
        <fullName evidence="7">ManNAc-6-P epimerase</fullName>
    </alternativeName>
</protein>
<evidence type="ECO:0000256" key="6">
    <source>
        <dbReference type="ARBA" id="ARBA00023277"/>
    </source>
</evidence>
<keyword evidence="6 7" id="KW-0119">Carbohydrate metabolism</keyword>
<evidence type="ECO:0000256" key="1">
    <source>
        <dbReference type="ARBA" id="ARBA00000056"/>
    </source>
</evidence>
<evidence type="ECO:0000256" key="3">
    <source>
        <dbReference type="ARBA" id="ARBA00005081"/>
    </source>
</evidence>